<organism evidence="1 2">
    <name type="scientific">Penicillium camemberti (strain FM 013)</name>
    <dbReference type="NCBI Taxonomy" id="1429867"/>
    <lineage>
        <taxon>Eukaryota</taxon>
        <taxon>Fungi</taxon>
        <taxon>Dikarya</taxon>
        <taxon>Ascomycota</taxon>
        <taxon>Pezizomycotina</taxon>
        <taxon>Eurotiomycetes</taxon>
        <taxon>Eurotiomycetidae</taxon>
        <taxon>Eurotiales</taxon>
        <taxon>Aspergillaceae</taxon>
        <taxon>Penicillium</taxon>
    </lineage>
</organism>
<sequence length="34" mass="3749">MEKASEDLIVDATGVRRFDVRLCDPGLDKPDAES</sequence>
<dbReference type="AlphaFoldDB" id="A0A0G4PWH2"/>
<dbReference type="EMBL" id="HG793185">
    <property type="protein sequence ID" value="CRL30482.1"/>
    <property type="molecule type" value="Genomic_DNA"/>
</dbReference>
<reference evidence="1 2" key="1">
    <citation type="journal article" date="2014" name="Nat. Commun.">
        <title>Multiple recent horizontal transfers of a large genomic region in cheese making fungi.</title>
        <authorList>
            <person name="Cheeseman K."/>
            <person name="Ropars J."/>
            <person name="Renault P."/>
            <person name="Dupont J."/>
            <person name="Gouzy J."/>
            <person name="Branca A."/>
            <person name="Abraham A.L."/>
            <person name="Ceppi M."/>
            <person name="Conseiller E."/>
            <person name="Debuchy R."/>
            <person name="Malagnac F."/>
            <person name="Goarin A."/>
            <person name="Silar P."/>
            <person name="Lacoste S."/>
            <person name="Sallet E."/>
            <person name="Bensimon A."/>
            <person name="Giraud T."/>
            <person name="Brygoo Y."/>
        </authorList>
    </citation>
    <scope>NUCLEOTIDE SEQUENCE [LARGE SCALE GENOMIC DNA]</scope>
    <source>
        <strain evidence="2">FM 013</strain>
    </source>
</reference>
<evidence type="ECO:0000313" key="1">
    <source>
        <dbReference type="EMBL" id="CRL30482.1"/>
    </source>
</evidence>
<keyword evidence="2" id="KW-1185">Reference proteome</keyword>
<dbReference type="Proteomes" id="UP000053732">
    <property type="component" value="Unassembled WGS sequence"/>
</dbReference>
<protein>
    <submittedName>
        <fullName evidence="1">Str. FM013</fullName>
    </submittedName>
</protein>
<name>A0A0G4PWH2_PENC3</name>
<accession>A0A0G4PWH2</accession>
<gene>
    <name evidence="1" type="ORF">PCAMFM013_S052g000039</name>
</gene>
<evidence type="ECO:0000313" key="2">
    <source>
        <dbReference type="Proteomes" id="UP000053732"/>
    </source>
</evidence>
<proteinExistence type="predicted"/>